<evidence type="ECO:0000256" key="1">
    <source>
        <dbReference type="ARBA" id="ARBA00023125"/>
    </source>
</evidence>
<dbReference type="InterPro" id="IPR001789">
    <property type="entry name" value="Sig_transdc_resp-reg_receiver"/>
</dbReference>
<sequence>MAIKILLVDDNPTFVAAVSAFLARLPEVEVVAHAANGQQGLAQIAQHRPDLVLLDIAMPEMNGLEMAARLREQPDPPRMVFLSMHDSSGYHIAAHGLGSSFVSKANFVDGLLPIITQMQQDEQD</sequence>
<keyword evidence="2" id="KW-0597">Phosphoprotein</keyword>
<protein>
    <submittedName>
        <fullName evidence="4">Response regulator transcription factor</fullName>
    </submittedName>
</protein>
<organism evidence="4 5">
    <name type="scientific">Roseateles albus</name>
    <dbReference type="NCBI Taxonomy" id="2987525"/>
    <lineage>
        <taxon>Bacteria</taxon>
        <taxon>Pseudomonadati</taxon>
        <taxon>Pseudomonadota</taxon>
        <taxon>Betaproteobacteria</taxon>
        <taxon>Burkholderiales</taxon>
        <taxon>Sphaerotilaceae</taxon>
        <taxon>Roseateles</taxon>
    </lineage>
</organism>
<keyword evidence="5" id="KW-1185">Reference proteome</keyword>
<proteinExistence type="predicted"/>
<dbReference type="SUPFAM" id="SSF52172">
    <property type="entry name" value="CheY-like"/>
    <property type="match status" value="1"/>
</dbReference>
<comment type="caution">
    <text evidence="4">The sequence shown here is derived from an EMBL/GenBank/DDBJ whole genome shotgun (WGS) entry which is preliminary data.</text>
</comment>
<accession>A0ABT5KIA1</accession>
<dbReference type="Pfam" id="PF00072">
    <property type="entry name" value="Response_reg"/>
    <property type="match status" value="1"/>
</dbReference>
<dbReference type="InterPro" id="IPR011006">
    <property type="entry name" value="CheY-like_superfamily"/>
</dbReference>
<dbReference type="PANTHER" id="PTHR43214">
    <property type="entry name" value="TWO-COMPONENT RESPONSE REGULATOR"/>
    <property type="match status" value="1"/>
</dbReference>
<dbReference type="InterPro" id="IPR039420">
    <property type="entry name" value="WalR-like"/>
</dbReference>
<dbReference type="Gene3D" id="3.40.50.2300">
    <property type="match status" value="1"/>
</dbReference>
<dbReference type="RefSeq" id="WP_273601296.1">
    <property type="nucleotide sequence ID" value="NZ_JAQQXT010000010.1"/>
</dbReference>
<feature type="domain" description="Response regulatory" evidence="3">
    <location>
        <begin position="4"/>
        <end position="119"/>
    </location>
</feature>
<dbReference type="InterPro" id="IPR058245">
    <property type="entry name" value="NreC/VraR/RcsB-like_REC"/>
</dbReference>
<feature type="modified residue" description="4-aspartylphosphate" evidence="2">
    <location>
        <position position="55"/>
    </location>
</feature>
<name>A0ABT5KIA1_9BURK</name>
<dbReference type="PROSITE" id="PS50110">
    <property type="entry name" value="RESPONSE_REGULATORY"/>
    <property type="match status" value="1"/>
</dbReference>
<evidence type="ECO:0000313" key="4">
    <source>
        <dbReference type="EMBL" id="MDC8773117.1"/>
    </source>
</evidence>
<dbReference type="EMBL" id="JAQQXT010000010">
    <property type="protein sequence ID" value="MDC8773117.1"/>
    <property type="molecule type" value="Genomic_DNA"/>
</dbReference>
<evidence type="ECO:0000313" key="5">
    <source>
        <dbReference type="Proteomes" id="UP001221189"/>
    </source>
</evidence>
<reference evidence="4 5" key="1">
    <citation type="submission" date="2022-10" db="EMBL/GenBank/DDBJ databases">
        <title>Paucibacter sp. hw1 Genome sequencing.</title>
        <authorList>
            <person name="Park S."/>
        </authorList>
    </citation>
    <scope>NUCLEOTIDE SEQUENCE [LARGE SCALE GENOMIC DNA]</scope>
    <source>
        <strain evidence="5">hw1</strain>
    </source>
</reference>
<dbReference type="CDD" id="cd17535">
    <property type="entry name" value="REC_NarL-like"/>
    <property type="match status" value="1"/>
</dbReference>
<gene>
    <name evidence="4" type="ORF">PRZ03_16135</name>
</gene>
<keyword evidence="1" id="KW-0238">DNA-binding</keyword>
<evidence type="ECO:0000256" key="2">
    <source>
        <dbReference type="PROSITE-ProRule" id="PRU00169"/>
    </source>
</evidence>
<evidence type="ECO:0000259" key="3">
    <source>
        <dbReference type="PROSITE" id="PS50110"/>
    </source>
</evidence>
<dbReference type="Proteomes" id="UP001221189">
    <property type="component" value="Unassembled WGS sequence"/>
</dbReference>
<dbReference type="SMART" id="SM00448">
    <property type="entry name" value="REC"/>
    <property type="match status" value="1"/>
</dbReference>